<feature type="transmembrane region" description="Helical" evidence="1">
    <location>
        <begin position="158"/>
        <end position="185"/>
    </location>
</feature>
<keyword evidence="1" id="KW-0472">Membrane</keyword>
<organism evidence="2">
    <name type="scientific">Blautia glucerasea</name>
    <dbReference type="NCBI Taxonomy" id="536633"/>
    <lineage>
        <taxon>Bacteria</taxon>
        <taxon>Bacillati</taxon>
        <taxon>Bacillota</taxon>
        <taxon>Clostridia</taxon>
        <taxon>Lachnospirales</taxon>
        <taxon>Lachnospiraceae</taxon>
        <taxon>Blautia</taxon>
    </lineage>
</organism>
<reference evidence="2" key="1">
    <citation type="submission" date="2019-11" db="EMBL/GenBank/DDBJ databases">
        <authorList>
            <person name="Feng L."/>
        </authorList>
    </citation>
    <scope>NUCLEOTIDE SEQUENCE</scope>
    <source>
        <strain evidence="2">BgluceraseaLFYP119</strain>
    </source>
</reference>
<keyword evidence="1" id="KW-0812">Transmembrane</keyword>
<gene>
    <name evidence="2" type="ORF">BGLFYP119_01078</name>
</gene>
<dbReference type="RefSeq" id="WP_297884238.1">
    <property type="nucleotide sequence ID" value="NZ_CACRST010000010.1"/>
</dbReference>
<protein>
    <recommendedName>
        <fullName evidence="3">TrbL/VirB6 plasmid conjugal transfer protein</fullName>
    </recommendedName>
</protein>
<dbReference type="EMBL" id="CACRST010000010">
    <property type="protein sequence ID" value="VYS91176.1"/>
    <property type="molecule type" value="Genomic_DNA"/>
</dbReference>
<keyword evidence="1" id="KW-1133">Transmembrane helix</keyword>
<sequence>MGFIDDAMTKIGETLVNVGETALDAGLSVWKQCSRVVLQYTTQDPTSMSAIWSNISGIYNMFLGVGASLMVFYFVVGWLNESIDIKRNFTTDALFRFFIRLSITAAALTNGMTFIMGCMRVSAVMAGQVGMIITDSYSADGIFDSLTEGLESGELMKIGILCMIAGLLGCAIIIVCGVSIILSVLSRFFKIFMCIPFGPPAIASFAGGRELSQSAAAWLKTFLAYCLEVVVIAMALMLAFSFFAGRAQFLPESSKGFGAVLIKLVNVFLPMVTAVSCVKGAEGILRRTLGL</sequence>
<evidence type="ECO:0008006" key="3">
    <source>
        <dbReference type="Google" id="ProtNLM"/>
    </source>
</evidence>
<dbReference type="InterPro" id="IPR045798">
    <property type="entry name" value="TrbL_Firmicutes"/>
</dbReference>
<proteinExistence type="predicted"/>
<feature type="transmembrane region" description="Helical" evidence="1">
    <location>
        <begin position="57"/>
        <end position="76"/>
    </location>
</feature>
<accession>A0A6N2SD83</accession>
<dbReference type="AlphaFoldDB" id="A0A6N2SD83"/>
<feature type="transmembrane region" description="Helical" evidence="1">
    <location>
        <begin position="256"/>
        <end position="278"/>
    </location>
</feature>
<evidence type="ECO:0000313" key="2">
    <source>
        <dbReference type="EMBL" id="VYS91176.1"/>
    </source>
</evidence>
<dbReference type="Pfam" id="PF19478">
    <property type="entry name" value="TrbL_2"/>
    <property type="match status" value="1"/>
</dbReference>
<feature type="transmembrane region" description="Helical" evidence="1">
    <location>
        <begin position="97"/>
        <end position="116"/>
    </location>
</feature>
<name>A0A6N2SD83_9FIRM</name>
<feature type="transmembrane region" description="Helical" evidence="1">
    <location>
        <begin position="222"/>
        <end position="244"/>
    </location>
</feature>
<evidence type="ECO:0000256" key="1">
    <source>
        <dbReference type="SAM" id="Phobius"/>
    </source>
</evidence>